<dbReference type="SUPFAM" id="SSF158682">
    <property type="entry name" value="TerB-like"/>
    <property type="match status" value="1"/>
</dbReference>
<dbReference type="Pfam" id="PF05099">
    <property type="entry name" value="TerB"/>
    <property type="match status" value="1"/>
</dbReference>
<comment type="caution">
    <text evidence="2">The sequence shown here is derived from an EMBL/GenBank/DDBJ whole genome shotgun (WGS) entry which is preliminary data.</text>
</comment>
<dbReference type="AlphaFoldDB" id="A0A4R5PJG1"/>
<name>A0A4R5PJG1_9HYPH</name>
<evidence type="ECO:0000259" key="1">
    <source>
        <dbReference type="Pfam" id="PF05099"/>
    </source>
</evidence>
<gene>
    <name evidence="2" type="ORF">E2A64_10755</name>
</gene>
<keyword evidence="3" id="KW-1185">Reference proteome</keyword>
<accession>A0A4R5PJG1</accession>
<dbReference type="EMBL" id="SMSI01000002">
    <property type="protein sequence ID" value="TDH35799.1"/>
    <property type="molecule type" value="Genomic_DNA"/>
</dbReference>
<reference evidence="2 3" key="1">
    <citation type="journal article" date="2013" name="Int. J. Syst. Evol. Microbiol.">
        <title>Hoeflea suaedae sp. nov., an endophytic bacterium isolated from the root of the halophyte Suaeda maritima.</title>
        <authorList>
            <person name="Chung E.J."/>
            <person name="Park J.A."/>
            <person name="Pramanik P."/>
            <person name="Bibi F."/>
            <person name="Jeon C.O."/>
            <person name="Chung Y.R."/>
        </authorList>
    </citation>
    <scope>NUCLEOTIDE SEQUENCE [LARGE SCALE GENOMIC DNA]</scope>
    <source>
        <strain evidence="2 3">YC6898</strain>
    </source>
</reference>
<protein>
    <recommendedName>
        <fullName evidence="1">Co-chaperone DjlA N-terminal domain-containing protein</fullName>
    </recommendedName>
</protein>
<evidence type="ECO:0000313" key="3">
    <source>
        <dbReference type="Proteomes" id="UP000295131"/>
    </source>
</evidence>
<dbReference type="Proteomes" id="UP000295131">
    <property type="component" value="Unassembled WGS sequence"/>
</dbReference>
<evidence type="ECO:0000313" key="2">
    <source>
        <dbReference type="EMBL" id="TDH35799.1"/>
    </source>
</evidence>
<dbReference type="InterPro" id="IPR029024">
    <property type="entry name" value="TerB-like"/>
</dbReference>
<organism evidence="2 3">
    <name type="scientific">Pseudohoeflea suaedae</name>
    <dbReference type="NCBI Taxonomy" id="877384"/>
    <lineage>
        <taxon>Bacteria</taxon>
        <taxon>Pseudomonadati</taxon>
        <taxon>Pseudomonadota</taxon>
        <taxon>Alphaproteobacteria</taxon>
        <taxon>Hyphomicrobiales</taxon>
        <taxon>Rhizobiaceae</taxon>
        <taxon>Pseudohoeflea</taxon>
    </lineage>
</organism>
<sequence length="188" mass="21234">MRGSRIKYENFRGMRAKCFWHIPPGWTIRPTILRFAHRESQPEDRGRVLMLGGTFPEVILRKAVASRAVRRLSGDPAGLAQILLLFRVVLVDGIIGARELEVFEGICLREFGIRSADLSQLHDVLESAKGQAAEKQLYVLLKQLDVSARYRLVGLMREIANACDDNQEQAVRLVFMTARLLGMEAEEA</sequence>
<proteinExistence type="predicted"/>
<feature type="domain" description="Co-chaperone DjlA N-terminal" evidence="1">
    <location>
        <begin position="79"/>
        <end position="187"/>
    </location>
</feature>
<dbReference type="Gene3D" id="1.10.3680.10">
    <property type="entry name" value="TerB-like"/>
    <property type="match status" value="1"/>
</dbReference>
<dbReference type="InterPro" id="IPR007791">
    <property type="entry name" value="DjlA_N"/>
</dbReference>